<dbReference type="AlphaFoldDB" id="A0A167MTT4"/>
<dbReference type="EMBL" id="KV417281">
    <property type="protein sequence ID" value="KZO97053.1"/>
    <property type="molecule type" value="Genomic_DNA"/>
</dbReference>
<accession>A0A167MTT4</accession>
<evidence type="ECO:0000256" key="1">
    <source>
        <dbReference type="SAM" id="MobiDB-lite"/>
    </source>
</evidence>
<reference evidence="3 4" key="1">
    <citation type="journal article" date="2016" name="Mol. Biol. Evol.">
        <title>Comparative Genomics of Early-Diverging Mushroom-Forming Fungi Provides Insights into the Origins of Lignocellulose Decay Capabilities.</title>
        <authorList>
            <person name="Nagy L.G."/>
            <person name="Riley R."/>
            <person name="Tritt A."/>
            <person name="Adam C."/>
            <person name="Daum C."/>
            <person name="Floudas D."/>
            <person name="Sun H."/>
            <person name="Yadav J.S."/>
            <person name="Pangilinan J."/>
            <person name="Larsson K.H."/>
            <person name="Matsuura K."/>
            <person name="Barry K."/>
            <person name="Labutti K."/>
            <person name="Kuo R."/>
            <person name="Ohm R.A."/>
            <person name="Bhattacharya S.S."/>
            <person name="Shirouzu T."/>
            <person name="Yoshinaga Y."/>
            <person name="Martin F.M."/>
            <person name="Grigoriev I.V."/>
            <person name="Hibbett D.S."/>
        </authorList>
    </citation>
    <scope>NUCLEOTIDE SEQUENCE [LARGE SCALE GENOMIC DNA]</scope>
    <source>
        <strain evidence="3 4">TUFC12733</strain>
    </source>
</reference>
<dbReference type="Proteomes" id="UP000076738">
    <property type="component" value="Unassembled WGS sequence"/>
</dbReference>
<protein>
    <submittedName>
        <fullName evidence="3">Uncharacterized protein</fullName>
    </submittedName>
</protein>
<feature type="region of interest" description="Disordered" evidence="1">
    <location>
        <begin position="1"/>
        <end position="49"/>
    </location>
</feature>
<proteinExistence type="predicted"/>
<keyword evidence="2" id="KW-0812">Transmembrane</keyword>
<keyword evidence="4" id="KW-1185">Reference proteome</keyword>
<evidence type="ECO:0000313" key="4">
    <source>
        <dbReference type="Proteomes" id="UP000076738"/>
    </source>
</evidence>
<gene>
    <name evidence="3" type="ORF">CALVIDRAFT_536523</name>
</gene>
<keyword evidence="2" id="KW-1133">Transmembrane helix</keyword>
<evidence type="ECO:0000313" key="3">
    <source>
        <dbReference type="EMBL" id="KZO97053.1"/>
    </source>
</evidence>
<feature type="transmembrane region" description="Helical" evidence="2">
    <location>
        <begin position="71"/>
        <end position="89"/>
    </location>
</feature>
<name>A0A167MTT4_CALVF</name>
<feature type="compositionally biased region" description="Low complexity" evidence="1">
    <location>
        <begin position="21"/>
        <end position="40"/>
    </location>
</feature>
<organism evidence="3 4">
    <name type="scientific">Calocera viscosa (strain TUFC12733)</name>
    <dbReference type="NCBI Taxonomy" id="1330018"/>
    <lineage>
        <taxon>Eukaryota</taxon>
        <taxon>Fungi</taxon>
        <taxon>Dikarya</taxon>
        <taxon>Basidiomycota</taxon>
        <taxon>Agaricomycotina</taxon>
        <taxon>Dacrymycetes</taxon>
        <taxon>Dacrymycetales</taxon>
        <taxon>Dacrymycetaceae</taxon>
        <taxon>Calocera</taxon>
    </lineage>
</organism>
<evidence type="ECO:0000256" key="2">
    <source>
        <dbReference type="SAM" id="Phobius"/>
    </source>
</evidence>
<sequence length="107" mass="11330">MRCRKPILQHSYSPRNKSESESIQASPSPSISPASPASPSDGSPTLPSPLFAKLVGAPNPLLVVPFPEGRITFPVPVAFALVVVALALAKGSQAERYCSYVRDAAER</sequence>
<keyword evidence="2" id="KW-0472">Membrane</keyword>